<accession>Q214Y2</accession>
<evidence type="ECO:0000313" key="2">
    <source>
        <dbReference type="EMBL" id="ABD88054.1"/>
    </source>
</evidence>
<dbReference type="STRING" id="316056.RPC_2503"/>
<evidence type="ECO:0008006" key="3">
    <source>
        <dbReference type="Google" id="ProtNLM"/>
    </source>
</evidence>
<protein>
    <recommendedName>
        <fullName evidence="3">Cobalt transporter</fullName>
    </recommendedName>
</protein>
<dbReference type="EMBL" id="CP000301">
    <property type="protein sequence ID" value="ABD88054.1"/>
    <property type="molecule type" value="Genomic_DNA"/>
</dbReference>
<feature type="transmembrane region" description="Helical" evidence="1">
    <location>
        <begin position="97"/>
        <end position="116"/>
    </location>
</feature>
<dbReference type="AlphaFoldDB" id="Q214Y2"/>
<sequence length="238" mass="24623">MVRTLLIRGMLVGILAGLLAGGFAYLFGEPQVDLAIAFEEHAAGAAAEAEPELVSRAVQSTFGLFTGIVVVGCALGGIFGLAFAYVHGRLGRWSPSVTAALLAATGFVVLVVVPQLKYPANPPAVGSADTIATRTGFYFLLLGLSVAVAIAALGTGRQLVARLGRWGAALTGIAIYAIAMACVMLALPSINEVPADFSTELLWKFRAASFGIGAVLWATLGVAFGLLTERQFAAGRIR</sequence>
<gene>
    <name evidence="2" type="ordered locus">RPC_2503</name>
</gene>
<keyword evidence="1" id="KW-1133">Transmembrane helix</keyword>
<reference evidence="2" key="1">
    <citation type="submission" date="2006-03" db="EMBL/GenBank/DDBJ databases">
        <title>Complete sequence of Rhodopseudomonas palustris BisB18.</title>
        <authorList>
            <consortium name="US DOE Joint Genome Institute"/>
            <person name="Copeland A."/>
            <person name="Lucas S."/>
            <person name="Lapidus A."/>
            <person name="Barry K."/>
            <person name="Detter J.C."/>
            <person name="Glavina del Rio T."/>
            <person name="Hammon N."/>
            <person name="Israni S."/>
            <person name="Dalin E."/>
            <person name="Tice H."/>
            <person name="Pitluck S."/>
            <person name="Chain P."/>
            <person name="Malfatti S."/>
            <person name="Shin M."/>
            <person name="Vergez L."/>
            <person name="Schmutz J."/>
            <person name="Larimer F."/>
            <person name="Land M."/>
            <person name="Hauser L."/>
            <person name="Pelletier D.A."/>
            <person name="Kyrpides N."/>
            <person name="Anderson I."/>
            <person name="Oda Y."/>
            <person name="Harwood C.S."/>
            <person name="Richardson P."/>
        </authorList>
    </citation>
    <scope>NUCLEOTIDE SEQUENCE [LARGE SCALE GENOMIC DNA]</scope>
    <source>
        <strain evidence="2">BisB18</strain>
    </source>
</reference>
<feature type="transmembrane region" description="Helical" evidence="1">
    <location>
        <begin position="136"/>
        <end position="154"/>
    </location>
</feature>
<proteinExistence type="predicted"/>
<dbReference type="HOGENOM" id="CLU_090632_0_0_5"/>
<keyword evidence="1" id="KW-0472">Membrane</keyword>
<feature type="transmembrane region" description="Helical" evidence="1">
    <location>
        <begin position="5"/>
        <end position="27"/>
    </location>
</feature>
<dbReference type="InterPro" id="IPR012666">
    <property type="entry name" value="CbtA_put"/>
</dbReference>
<dbReference type="Pfam" id="PF09490">
    <property type="entry name" value="CbtA"/>
    <property type="match status" value="1"/>
</dbReference>
<dbReference type="eggNOG" id="COG5446">
    <property type="taxonomic scope" value="Bacteria"/>
</dbReference>
<feature type="transmembrane region" description="Helical" evidence="1">
    <location>
        <begin position="62"/>
        <end position="85"/>
    </location>
</feature>
<evidence type="ECO:0000256" key="1">
    <source>
        <dbReference type="SAM" id="Phobius"/>
    </source>
</evidence>
<organism evidence="2">
    <name type="scientific">Rhodopseudomonas palustris (strain BisB18)</name>
    <dbReference type="NCBI Taxonomy" id="316056"/>
    <lineage>
        <taxon>Bacteria</taxon>
        <taxon>Pseudomonadati</taxon>
        <taxon>Pseudomonadota</taxon>
        <taxon>Alphaproteobacteria</taxon>
        <taxon>Hyphomicrobiales</taxon>
        <taxon>Nitrobacteraceae</taxon>
        <taxon>Rhodopseudomonas</taxon>
    </lineage>
</organism>
<dbReference type="OrthoDB" id="6851830at2"/>
<feature type="transmembrane region" description="Helical" evidence="1">
    <location>
        <begin position="207"/>
        <end position="228"/>
    </location>
</feature>
<dbReference type="RefSeq" id="WP_011472951.1">
    <property type="nucleotide sequence ID" value="NC_007925.1"/>
</dbReference>
<name>Q214Y2_RHOPB</name>
<dbReference type="KEGG" id="rpc:RPC_2503"/>
<feature type="transmembrane region" description="Helical" evidence="1">
    <location>
        <begin position="166"/>
        <end position="187"/>
    </location>
</feature>
<keyword evidence="1" id="KW-0812">Transmembrane</keyword>